<dbReference type="KEGG" id="apln:108734847"/>
<gene>
    <name evidence="4" type="primary">LOC108734847</name>
</gene>
<dbReference type="Gene3D" id="2.60.120.650">
    <property type="entry name" value="Cupin"/>
    <property type="match status" value="1"/>
</dbReference>
<sequence length="362" mass="42200">MRSRKHNANSRESAKVHNENNNSKHNDNTVNNGKVDKKLAGEVEEFVKYCQANRVNLIEVQNLFKPVWSAFGDAFKVNETLKIIFFILGILLIFYFLSYVNIFFRFFEAIGRLIMIQLLSVFDWRYLVDERCLIPVPFFSKIVQQPPEIDCILCQGIEKIDVKEDITQEELHELFISVHKPVIIGNAVQMWPNLANASVLKNFLKMDPSLSNSIPCEISTSVYSEICEVKKLVKRMDKFDNFFLQFQNCDLNAVKQLRLMIPRPPFLPAQLAPIQYSWIFISKNFMLNKNKNIEFGERVVLFVQMTGRNFIQLIPSRDCRSSCPLIDIELKKGEAIIFTHFWNMEYRPDPKTENIAFALETH</sequence>
<evidence type="ECO:0000256" key="2">
    <source>
        <dbReference type="SAM" id="Phobius"/>
    </source>
</evidence>
<accession>A0A1W4WPT9</accession>
<dbReference type="OrthoDB" id="10059103at2759"/>
<keyword evidence="2" id="KW-0472">Membrane</keyword>
<name>A0A1W4WPT9_AGRPL</name>
<dbReference type="GeneID" id="108734847"/>
<dbReference type="RefSeq" id="XP_018322055.1">
    <property type="nucleotide sequence ID" value="XM_018466553.1"/>
</dbReference>
<evidence type="ECO:0000313" key="4">
    <source>
        <dbReference type="RefSeq" id="XP_018322055.1"/>
    </source>
</evidence>
<evidence type="ECO:0000313" key="3">
    <source>
        <dbReference type="Proteomes" id="UP000192223"/>
    </source>
</evidence>
<feature type="compositionally biased region" description="Basic and acidic residues" evidence="1">
    <location>
        <begin position="12"/>
        <end position="27"/>
    </location>
</feature>
<feature type="transmembrane region" description="Helical" evidence="2">
    <location>
        <begin position="83"/>
        <end position="104"/>
    </location>
</feature>
<keyword evidence="2" id="KW-1133">Transmembrane helix</keyword>
<dbReference type="PANTHER" id="PTHR35259">
    <property type="entry name" value="BOMBESIN RECEPTOR-ACTIVATED PROTEIN C6ORF89"/>
    <property type="match status" value="1"/>
</dbReference>
<organism evidence="3 4">
    <name type="scientific">Agrilus planipennis</name>
    <name type="common">Emerald ash borer</name>
    <name type="synonym">Agrilus marcopoli</name>
    <dbReference type="NCBI Taxonomy" id="224129"/>
    <lineage>
        <taxon>Eukaryota</taxon>
        <taxon>Metazoa</taxon>
        <taxon>Ecdysozoa</taxon>
        <taxon>Arthropoda</taxon>
        <taxon>Hexapoda</taxon>
        <taxon>Insecta</taxon>
        <taxon>Pterygota</taxon>
        <taxon>Neoptera</taxon>
        <taxon>Endopterygota</taxon>
        <taxon>Coleoptera</taxon>
        <taxon>Polyphaga</taxon>
        <taxon>Elateriformia</taxon>
        <taxon>Buprestoidea</taxon>
        <taxon>Buprestidae</taxon>
        <taxon>Agrilinae</taxon>
        <taxon>Agrilus</taxon>
    </lineage>
</organism>
<dbReference type="STRING" id="224129.A0A1W4WPT9"/>
<proteinExistence type="predicted"/>
<dbReference type="InParanoid" id="A0A1W4WPT9"/>
<dbReference type="AlphaFoldDB" id="A0A1W4WPT9"/>
<protein>
    <submittedName>
        <fullName evidence="4">Uncharacterized protein LOC108734847</fullName>
    </submittedName>
</protein>
<dbReference type="Proteomes" id="UP000192223">
    <property type="component" value="Unplaced"/>
</dbReference>
<evidence type="ECO:0000256" key="1">
    <source>
        <dbReference type="SAM" id="MobiDB-lite"/>
    </source>
</evidence>
<keyword evidence="2" id="KW-0812">Transmembrane</keyword>
<dbReference type="InterPro" id="IPR038757">
    <property type="entry name" value="BRAP"/>
</dbReference>
<reference evidence="4" key="1">
    <citation type="submission" date="2025-08" db="UniProtKB">
        <authorList>
            <consortium name="RefSeq"/>
        </authorList>
    </citation>
    <scope>IDENTIFICATION</scope>
    <source>
        <tissue evidence="4">Entire body</tissue>
    </source>
</reference>
<keyword evidence="3" id="KW-1185">Reference proteome</keyword>
<feature type="region of interest" description="Disordered" evidence="1">
    <location>
        <begin position="1"/>
        <end position="33"/>
    </location>
</feature>